<proteinExistence type="predicted"/>
<evidence type="ECO:0000313" key="4">
    <source>
        <dbReference type="Proteomes" id="UP001150062"/>
    </source>
</evidence>
<organism evidence="3 4">
    <name type="scientific">Anaeramoeba flamelloides</name>
    <dbReference type="NCBI Taxonomy" id="1746091"/>
    <lineage>
        <taxon>Eukaryota</taxon>
        <taxon>Metamonada</taxon>
        <taxon>Anaeramoebidae</taxon>
        <taxon>Anaeramoeba</taxon>
    </lineage>
</organism>
<feature type="compositionally biased region" description="Low complexity" evidence="2">
    <location>
        <begin position="97"/>
        <end position="111"/>
    </location>
</feature>
<gene>
    <name evidence="3" type="ORF">M0813_24066</name>
</gene>
<keyword evidence="4" id="KW-1185">Reference proteome</keyword>
<name>A0ABQ8Y9Y6_9EUKA</name>
<evidence type="ECO:0000256" key="2">
    <source>
        <dbReference type="SAM" id="MobiDB-lite"/>
    </source>
</evidence>
<dbReference type="Proteomes" id="UP001150062">
    <property type="component" value="Unassembled WGS sequence"/>
</dbReference>
<reference evidence="3" key="1">
    <citation type="submission" date="2022-08" db="EMBL/GenBank/DDBJ databases">
        <title>Novel sulfate-reducing endosymbionts in the free-living metamonad Anaeramoeba.</title>
        <authorList>
            <person name="Jerlstrom-Hultqvist J."/>
            <person name="Cepicka I."/>
            <person name="Gallot-Lavallee L."/>
            <person name="Salas-Leiva D."/>
            <person name="Curtis B.A."/>
            <person name="Zahonova K."/>
            <person name="Pipaliya S."/>
            <person name="Dacks J."/>
            <person name="Roger A.J."/>
        </authorList>
    </citation>
    <scope>NUCLEOTIDE SEQUENCE</scope>
    <source>
        <strain evidence="3">Schooner1</strain>
    </source>
</reference>
<evidence type="ECO:0000313" key="3">
    <source>
        <dbReference type="EMBL" id="KAJ6240539.1"/>
    </source>
</evidence>
<keyword evidence="1" id="KW-0175">Coiled coil</keyword>
<accession>A0ABQ8Y9Y6</accession>
<feature type="coiled-coil region" evidence="1">
    <location>
        <begin position="11"/>
        <end position="56"/>
    </location>
</feature>
<comment type="caution">
    <text evidence="3">The sequence shown here is derived from an EMBL/GenBank/DDBJ whole genome shotgun (WGS) entry which is preliminary data.</text>
</comment>
<feature type="compositionally biased region" description="Basic residues" evidence="2">
    <location>
        <begin position="141"/>
        <end position="153"/>
    </location>
</feature>
<protein>
    <submittedName>
        <fullName evidence="3">Uncharacterized protein</fullName>
    </submittedName>
</protein>
<feature type="compositionally biased region" description="Basic and acidic residues" evidence="2">
    <location>
        <begin position="115"/>
        <end position="127"/>
    </location>
</feature>
<evidence type="ECO:0000256" key="1">
    <source>
        <dbReference type="SAM" id="Coils"/>
    </source>
</evidence>
<feature type="region of interest" description="Disordered" evidence="2">
    <location>
        <begin position="90"/>
        <end position="156"/>
    </location>
</feature>
<dbReference type="EMBL" id="JAOAOG010000204">
    <property type="protein sequence ID" value="KAJ6240539.1"/>
    <property type="molecule type" value="Genomic_DNA"/>
</dbReference>
<sequence length="175" mass="20814">MKTKFKLPKKKKTLRKEIDLINTECQEKQKKITNLRSLLEKKKTNLYELKKKLNQNIKLFGGMFLLLDDQDLGDPISQYETPFFGNVSRSEPDLKNKSLSPNNNSVSPKNNGLYPKKDPQQNHSKEDFWEEISPTNNNNNNKKKKNRRPKPHHLHNEDQTMYIFNFSYFNHFQIF</sequence>